<name>Q4W800_EIKCO</name>
<dbReference type="EMBL" id="AB193120">
    <property type="protein sequence ID" value="BAD99153.1"/>
    <property type="molecule type" value="Genomic_DNA"/>
</dbReference>
<reference evidence="1" key="1">
    <citation type="journal article" date="2005" name="Gene">
        <title>Isolation and characterization of a plasmid DNA from periodontopathogenic bacterium, Eikenella corrodens 1073, which affects pilus formation and colony morphology.</title>
        <authorList>
            <person name="Azakami H."/>
            <person name="Akimichi H."/>
            <person name="Usui M."/>
            <person name="Yumoto H."/>
            <person name="Ebisu S."/>
            <person name="Kato A."/>
        </authorList>
    </citation>
    <scope>NUCLEOTIDE SEQUENCE</scope>
    <source>
        <strain evidence="1">1073</strain>
        <plasmid evidence="1">pMU1</plasmid>
    </source>
</reference>
<protein>
    <submittedName>
        <fullName evidence="1">Uncharacterized protein</fullName>
    </submittedName>
</protein>
<sequence length="109" mass="12011">MDFSKLQQPLFERAIIMGVTRFKGEIDGSEIDSCTVFRAAPFNDASGNAMGLGLAKVRFGSSSNFDRFAGLTFPCELEIQLARVTNGSGKETVVMKDFRPFPKPKNRKA</sequence>
<proteinExistence type="predicted"/>
<geneLocation type="plasmid" evidence="1">
    <name>pMU1</name>
</geneLocation>
<organism evidence="1">
    <name type="scientific">Eikenella corrodens</name>
    <dbReference type="NCBI Taxonomy" id="539"/>
    <lineage>
        <taxon>Bacteria</taxon>
        <taxon>Pseudomonadati</taxon>
        <taxon>Pseudomonadota</taxon>
        <taxon>Betaproteobacteria</taxon>
        <taxon>Neisseriales</taxon>
        <taxon>Neisseriaceae</taxon>
        <taxon>Eikenella</taxon>
    </lineage>
</organism>
<dbReference type="RefSeq" id="WP_011270120.1">
    <property type="nucleotide sequence ID" value="NC_007093.1"/>
</dbReference>
<keyword evidence="1" id="KW-0614">Plasmid</keyword>
<accession>Q4W800</accession>
<dbReference type="AlphaFoldDB" id="Q4W800"/>
<evidence type="ECO:0000313" key="1">
    <source>
        <dbReference type="EMBL" id="BAD99153.1"/>
    </source>
</evidence>